<keyword evidence="2" id="KW-1185">Reference proteome</keyword>
<dbReference type="Proteomes" id="UP001145114">
    <property type="component" value="Unassembled WGS sequence"/>
</dbReference>
<protein>
    <submittedName>
        <fullName evidence="1">Uncharacterized protein</fullName>
    </submittedName>
</protein>
<organism evidence="1 2">
    <name type="scientific">Spiromyces aspiralis</name>
    <dbReference type="NCBI Taxonomy" id="68401"/>
    <lineage>
        <taxon>Eukaryota</taxon>
        <taxon>Fungi</taxon>
        <taxon>Fungi incertae sedis</taxon>
        <taxon>Zoopagomycota</taxon>
        <taxon>Kickxellomycotina</taxon>
        <taxon>Kickxellomycetes</taxon>
        <taxon>Kickxellales</taxon>
        <taxon>Kickxellaceae</taxon>
        <taxon>Spiromyces</taxon>
    </lineage>
</organism>
<accession>A0ACC1HAV2</accession>
<sequence length="133" mass="13749">YIKSLQKRNLELQDEVNRLRGKLGMEMLNTTSNSTSGGVEATKTPLSAFACDEGDRTRSGSASGLATINEAEGAAGTQVVEAKAGVKRKSPTTAATTTAPYDGDNDDALATPPKRSAKASSGPTSLHSSPTLH</sequence>
<gene>
    <name evidence="1" type="ORF">EV182_004829</name>
</gene>
<comment type="caution">
    <text evidence="1">The sequence shown here is derived from an EMBL/GenBank/DDBJ whole genome shotgun (WGS) entry which is preliminary data.</text>
</comment>
<feature type="non-terminal residue" evidence="1">
    <location>
        <position position="133"/>
    </location>
</feature>
<proteinExistence type="predicted"/>
<reference evidence="1" key="1">
    <citation type="submission" date="2022-06" db="EMBL/GenBank/DDBJ databases">
        <title>Phylogenomic reconstructions and comparative analyses of Kickxellomycotina fungi.</title>
        <authorList>
            <person name="Reynolds N.K."/>
            <person name="Stajich J.E."/>
            <person name="Barry K."/>
            <person name="Grigoriev I.V."/>
            <person name="Crous P."/>
            <person name="Smith M.E."/>
        </authorList>
    </citation>
    <scope>NUCLEOTIDE SEQUENCE</scope>
    <source>
        <strain evidence="1">RSA 2271</strain>
    </source>
</reference>
<feature type="non-terminal residue" evidence="1">
    <location>
        <position position="1"/>
    </location>
</feature>
<evidence type="ECO:0000313" key="2">
    <source>
        <dbReference type="Proteomes" id="UP001145114"/>
    </source>
</evidence>
<dbReference type="EMBL" id="JAMZIH010006714">
    <property type="protein sequence ID" value="KAJ1673648.1"/>
    <property type="molecule type" value="Genomic_DNA"/>
</dbReference>
<name>A0ACC1HAV2_9FUNG</name>
<evidence type="ECO:0000313" key="1">
    <source>
        <dbReference type="EMBL" id="KAJ1673648.1"/>
    </source>
</evidence>